<reference evidence="4 5" key="1">
    <citation type="submission" date="2020-10" db="EMBL/GenBank/DDBJ databases">
        <title>Blautia liquoris sp.nov., isolated from the mud in a fermentation cellar used for the production of Chinese strong-flavoured liquor.</title>
        <authorList>
            <person name="Lu L."/>
        </authorList>
    </citation>
    <scope>NUCLEOTIDE SEQUENCE [LARGE SCALE GENOMIC DNA]</scope>
    <source>
        <strain evidence="4 5">LZLJ-3</strain>
    </source>
</reference>
<gene>
    <name evidence="4" type="ORF">INP51_12810</name>
</gene>
<keyword evidence="5" id="KW-1185">Reference proteome</keyword>
<feature type="domain" description="Histidine kinase/HSP90-like ATPase" evidence="2">
    <location>
        <begin position="483"/>
        <end position="584"/>
    </location>
</feature>
<dbReference type="PANTHER" id="PTHR34220">
    <property type="entry name" value="SENSOR HISTIDINE KINASE YPDA"/>
    <property type="match status" value="1"/>
</dbReference>
<protein>
    <submittedName>
        <fullName evidence="4">Histidine kinase</fullName>
    </submittedName>
</protein>
<keyword evidence="1" id="KW-1133">Transmembrane helix</keyword>
<keyword evidence="1" id="KW-0812">Transmembrane</keyword>
<dbReference type="GO" id="GO:0016020">
    <property type="term" value="C:membrane"/>
    <property type="evidence" value="ECO:0007669"/>
    <property type="project" value="InterPro"/>
</dbReference>
<keyword evidence="4" id="KW-0418">Kinase</keyword>
<dbReference type="KEGG" id="bliq:INP51_12810"/>
<dbReference type="Pfam" id="PF06580">
    <property type="entry name" value="His_kinase"/>
    <property type="match status" value="1"/>
</dbReference>
<dbReference type="RefSeq" id="WP_193735222.1">
    <property type="nucleotide sequence ID" value="NZ_CP063304.1"/>
</dbReference>
<dbReference type="InterPro" id="IPR050640">
    <property type="entry name" value="Bact_2-comp_sensor_kinase"/>
</dbReference>
<accession>A0A7M2RFT7</accession>
<evidence type="ECO:0000313" key="5">
    <source>
        <dbReference type="Proteomes" id="UP000593601"/>
    </source>
</evidence>
<dbReference type="Pfam" id="PF02518">
    <property type="entry name" value="HATPase_c"/>
    <property type="match status" value="1"/>
</dbReference>
<dbReference type="Proteomes" id="UP000593601">
    <property type="component" value="Chromosome"/>
</dbReference>
<evidence type="ECO:0000313" key="4">
    <source>
        <dbReference type="EMBL" id="QOV18861.1"/>
    </source>
</evidence>
<keyword evidence="4" id="KW-0808">Transferase</keyword>
<keyword evidence="1" id="KW-0472">Membrane</keyword>
<dbReference type="InterPro" id="IPR036890">
    <property type="entry name" value="HATPase_C_sf"/>
</dbReference>
<dbReference type="Gene3D" id="3.30.565.10">
    <property type="entry name" value="Histidine kinase-like ATPase, C-terminal domain"/>
    <property type="match status" value="1"/>
</dbReference>
<dbReference type="InterPro" id="IPR010559">
    <property type="entry name" value="Sig_transdc_His_kin_internal"/>
</dbReference>
<evidence type="ECO:0000259" key="2">
    <source>
        <dbReference type="Pfam" id="PF02518"/>
    </source>
</evidence>
<name>A0A7M2RFT7_9FIRM</name>
<feature type="domain" description="Signal transduction histidine kinase internal region" evidence="3">
    <location>
        <begin position="385"/>
        <end position="463"/>
    </location>
</feature>
<proteinExistence type="predicted"/>
<organism evidence="4 5">
    <name type="scientific">Blautia liquoris</name>
    <dbReference type="NCBI Taxonomy" id="2779518"/>
    <lineage>
        <taxon>Bacteria</taxon>
        <taxon>Bacillati</taxon>
        <taxon>Bacillota</taxon>
        <taxon>Clostridia</taxon>
        <taxon>Lachnospirales</taxon>
        <taxon>Lachnospiraceae</taxon>
        <taxon>Blautia</taxon>
    </lineage>
</organism>
<sequence>MRNKSIRTQMIVYLGGFIILPLCVGLMILNIYLQRTIYESKINQQQTLLLQIKENAEQVIEVSNYVSSMMMTNRDVLDDLREIKEENDGFEGYQARENISAKIQEIESSTLNAVGGKIAILTDSGYLVGSYNISKSSENYKKCEWYQQAICNGREPIYSSCISKAFEEMRVISIQNQNALYSARSIRDYSGRQLGVVLIRLSDSNIWGRFTDLMYQSDDNSLYLYNNENKVQLVYNQGIENVSDILDKILNRFKKGETSGSVSGDLYFNIIKLENSNNFLVYTAPNEVIFAESDLVNNRIMKMILLLIPLTIIILIHLSKKLSDPIRNVAMQIEDSENVVHDINIPKRTFLEINIFIRSYNNASKRVKELLEKVKEESRMKEKAHYEMLMSQISPHFIFNTVNSIRIMSRERNEKDTERALTALGNILHAVYSNKDGMTTVGREVSIVLSYVEIMQFRFGDSFQYYDVLPSNLYFYEIPAFTLQPILENAILHGVKGMKGGQIILSGIEYENDFMISIFNNGNSADKEKIDQILTTPTRNKSAFTGIGLSNVNARLKMLYGDQYGLIFNEKVTNGFEIWIRVPKGKGRRSLI</sequence>
<feature type="transmembrane region" description="Helical" evidence="1">
    <location>
        <begin position="12"/>
        <end position="33"/>
    </location>
</feature>
<dbReference type="EMBL" id="CP063304">
    <property type="protein sequence ID" value="QOV18861.1"/>
    <property type="molecule type" value="Genomic_DNA"/>
</dbReference>
<dbReference type="PANTHER" id="PTHR34220:SF7">
    <property type="entry name" value="SENSOR HISTIDINE KINASE YPDA"/>
    <property type="match status" value="1"/>
</dbReference>
<dbReference type="InterPro" id="IPR003594">
    <property type="entry name" value="HATPase_dom"/>
</dbReference>
<evidence type="ECO:0000256" key="1">
    <source>
        <dbReference type="SAM" id="Phobius"/>
    </source>
</evidence>
<dbReference type="GO" id="GO:0000155">
    <property type="term" value="F:phosphorelay sensor kinase activity"/>
    <property type="evidence" value="ECO:0007669"/>
    <property type="project" value="InterPro"/>
</dbReference>
<evidence type="ECO:0000259" key="3">
    <source>
        <dbReference type="Pfam" id="PF06580"/>
    </source>
</evidence>
<dbReference type="SUPFAM" id="SSF55874">
    <property type="entry name" value="ATPase domain of HSP90 chaperone/DNA topoisomerase II/histidine kinase"/>
    <property type="match status" value="1"/>
</dbReference>
<dbReference type="AlphaFoldDB" id="A0A7M2RFT7"/>